<keyword evidence="3" id="KW-1185">Reference proteome</keyword>
<sequence length="347" mass="36375">MTSYRLHSKASWWTARGLQRPQIIANPELLNKYHGQQQQHSQQQWAQRAVASAGSVAVGRAGSAAVSSAGSSAEAGSAAAVGKGDSAAVGSGGLSSSRHAGSAAVAARAQQSPLTPPTGLAPFRTTITLTAGLGQLRPYDDNHRSFLANSGRTVNDLRLFGPTLAELFLCQPSSSIARLPAVDLHGSMAMLGHGSVNTSVTGTTCLPWAPGELVSTDLLAKVSWRASLYTPARRELLAGRYNLLAMGSRRAGVYRPARQEPMASRGMDCTHLLAMGSWREVCTHLLAIGSWQSGLSASGYESVRQGRLASMCVPADRTSRRAGTDQLTGSPGQAGLDLLAKTSDEQV</sequence>
<dbReference type="AlphaFoldDB" id="A0A2N5V3S9"/>
<gene>
    <name evidence="2" type="ORF">PCANC_12350</name>
</gene>
<reference evidence="2 3" key="1">
    <citation type="submission" date="2017-11" db="EMBL/GenBank/DDBJ databases">
        <title>De novo assembly and phasing of dikaryotic genomes from two isolates of Puccinia coronata f. sp. avenae, the causal agent of oat crown rust.</title>
        <authorList>
            <person name="Miller M.E."/>
            <person name="Zhang Y."/>
            <person name="Omidvar V."/>
            <person name="Sperschneider J."/>
            <person name="Schwessinger B."/>
            <person name="Raley C."/>
            <person name="Palmer J.M."/>
            <person name="Garnica D."/>
            <person name="Upadhyaya N."/>
            <person name="Rathjen J."/>
            <person name="Taylor J.M."/>
            <person name="Park R.F."/>
            <person name="Dodds P.N."/>
            <person name="Hirsch C.D."/>
            <person name="Kianian S.F."/>
            <person name="Figueroa M."/>
        </authorList>
    </citation>
    <scope>NUCLEOTIDE SEQUENCE [LARGE SCALE GENOMIC DNA]</scope>
    <source>
        <strain evidence="2">12NC29</strain>
    </source>
</reference>
<proteinExistence type="predicted"/>
<evidence type="ECO:0000313" key="3">
    <source>
        <dbReference type="Proteomes" id="UP000235388"/>
    </source>
</evidence>
<name>A0A2N5V3S9_9BASI</name>
<evidence type="ECO:0000256" key="1">
    <source>
        <dbReference type="SAM" id="MobiDB-lite"/>
    </source>
</evidence>
<organism evidence="2 3">
    <name type="scientific">Puccinia coronata f. sp. avenae</name>
    <dbReference type="NCBI Taxonomy" id="200324"/>
    <lineage>
        <taxon>Eukaryota</taxon>
        <taxon>Fungi</taxon>
        <taxon>Dikarya</taxon>
        <taxon>Basidiomycota</taxon>
        <taxon>Pucciniomycotina</taxon>
        <taxon>Pucciniomycetes</taxon>
        <taxon>Pucciniales</taxon>
        <taxon>Pucciniaceae</taxon>
        <taxon>Puccinia</taxon>
    </lineage>
</organism>
<dbReference type="Proteomes" id="UP000235388">
    <property type="component" value="Unassembled WGS sequence"/>
</dbReference>
<dbReference type="EMBL" id="PGCJ01000135">
    <property type="protein sequence ID" value="PLW44650.1"/>
    <property type="molecule type" value="Genomic_DNA"/>
</dbReference>
<comment type="caution">
    <text evidence="2">The sequence shown here is derived from an EMBL/GenBank/DDBJ whole genome shotgun (WGS) entry which is preliminary data.</text>
</comment>
<feature type="region of interest" description="Disordered" evidence="1">
    <location>
        <begin position="314"/>
        <end position="347"/>
    </location>
</feature>
<evidence type="ECO:0000313" key="2">
    <source>
        <dbReference type="EMBL" id="PLW44650.1"/>
    </source>
</evidence>
<accession>A0A2N5V3S9</accession>
<protein>
    <submittedName>
        <fullName evidence="2">Uncharacterized protein</fullName>
    </submittedName>
</protein>